<gene>
    <name evidence="2" type="ORF">J0695_36285</name>
</gene>
<proteinExistence type="predicted"/>
<dbReference type="EMBL" id="JAFLRJ010000523">
    <property type="protein sequence ID" value="MBO0517182.1"/>
    <property type="molecule type" value="Genomic_DNA"/>
</dbReference>
<organism evidence="2 3">
    <name type="scientific">Streptomyces beijiangensis</name>
    <dbReference type="NCBI Taxonomy" id="163361"/>
    <lineage>
        <taxon>Bacteria</taxon>
        <taxon>Bacillati</taxon>
        <taxon>Actinomycetota</taxon>
        <taxon>Actinomycetes</taxon>
        <taxon>Kitasatosporales</taxon>
        <taxon>Streptomycetaceae</taxon>
        <taxon>Streptomyces</taxon>
    </lineage>
</organism>
<feature type="region of interest" description="Disordered" evidence="1">
    <location>
        <begin position="1"/>
        <end position="24"/>
    </location>
</feature>
<protein>
    <submittedName>
        <fullName evidence="2">LytR family transcriptional regulator</fullName>
    </submittedName>
</protein>
<evidence type="ECO:0000256" key="1">
    <source>
        <dbReference type="SAM" id="MobiDB-lite"/>
    </source>
</evidence>
<name>A0A939FGV9_9ACTN</name>
<feature type="compositionally biased region" description="Basic residues" evidence="1">
    <location>
        <begin position="10"/>
        <end position="24"/>
    </location>
</feature>
<dbReference type="AlphaFoldDB" id="A0A939FGV9"/>
<keyword evidence="3" id="KW-1185">Reference proteome</keyword>
<sequence length="115" mass="12304">MRPSGESRTRRTKGGRRKKRKRRVGRWIATGTTLCLLGGAGAGWAYYAHLNGNLKKDTLNLSATKAKKTEANAAGQTPLNILLLGSDSRASEANQKLGGAKGDATRKPLADVQML</sequence>
<comment type="caution">
    <text evidence="2">The sequence shown here is derived from an EMBL/GenBank/DDBJ whole genome shotgun (WGS) entry which is preliminary data.</text>
</comment>
<feature type="region of interest" description="Disordered" evidence="1">
    <location>
        <begin position="92"/>
        <end position="115"/>
    </location>
</feature>
<dbReference type="Proteomes" id="UP000664167">
    <property type="component" value="Unassembled WGS sequence"/>
</dbReference>
<accession>A0A939FGV9</accession>
<reference evidence="2" key="1">
    <citation type="submission" date="2021-03" db="EMBL/GenBank/DDBJ databases">
        <title>Streptomyces poriferae sp. nov., a novel marine sponge-derived Actinobacteria species with anti-MRSA activity.</title>
        <authorList>
            <person name="Sandoval-Powers M."/>
            <person name="Kralova S."/>
            <person name="Nguyen G.-S."/>
            <person name="Fawwal D."/>
            <person name="Degnes K."/>
            <person name="Klinkenberg G."/>
            <person name="Sletta H."/>
            <person name="Wentzel A."/>
            <person name="Liles M.R."/>
        </authorList>
    </citation>
    <scope>NUCLEOTIDE SEQUENCE</scope>
    <source>
        <strain evidence="2">DSM 41794</strain>
    </source>
</reference>
<evidence type="ECO:0000313" key="3">
    <source>
        <dbReference type="Proteomes" id="UP000664167"/>
    </source>
</evidence>
<feature type="non-terminal residue" evidence="2">
    <location>
        <position position="115"/>
    </location>
</feature>
<dbReference type="InterPro" id="IPR050922">
    <property type="entry name" value="LytR/CpsA/Psr_CW_biosynth"/>
</dbReference>
<dbReference type="PANTHER" id="PTHR33392:SF6">
    <property type="entry name" value="POLYISOPRENYL-TEICHOIC ACID--PEPTIDOGLYCAN TEICHOIC ACID TRANSFERASE TAGU"/>
    <property type="match status" value="1"/>
</dbReference>
<evidence type="ECO:0000313" key="2">
    <source>
        <dbReference type="EMBL" id="MBO0517182.1"/>
    </source>
</evidence>
<dbReference type="PANTHER" id="PTHR33392">
    <property type="entry name" value="POLYISOPRENYL-TEICHOIC ACID--PEPTIDOGLYCAN TEICHOIC ACID TRANSFERASE TAGU"/>
    <property type="match status" value="1"/>
</dbReference>